<evidence type="ECO:0000313" key="2">
    <source>
        <dbReference type="EMBL" id="TDR76703.1"/>
    </source>
</evidence>
<reference evidence="2 3" key="1">
    <citation type="submission" date="2019-03" db="EMBL/GenBank/DDBJ databases">
        <title>Genomic Encyclopedia of Type Strains, Phase III (KMG-III): the genomes of soil and plant-associated and newly described type strains.</title>
        <authorList>
            <person name="Whitman W."/>
        </authorList>
    </citation>
    <scope>NUCLEOTIDE SEQUENCE [LARGE SCALE GENOMIC DNA]</scope>
    <source>
        <strain evidence="2 3">CECT 8976</strain>
    </source>
</reference>
<sequence length="322" mass="34783">MIGRLYTAQPVVHAARTLAGAPPRPVNHAGRQIAIIAPSTPAASLIGDRPTPPPRPSLSKLLTGHVPNQHPLQGDKPLVPPRTQFGTAIYAIPQRPPRQKQRLAVPAADQPPKLAVPVRKAPPPPPPLGATPPLPTNTAAQQARVAFLATLTQQPHVAQRVAQQMRGFAEQLPHATDQARDGLFRTPASSAAIVAMYRDQAQAKPKQALDLKQTSDMIKTVVSPLKLWDTQVIGKSAEEVYRIQCRLLAGLPNKAGREAVVSAFKAWATAYEQAPADLTRQGFNKASVAMHGFIFEPTNFSPNNRLPDLDALLALWRKHTVS</sequence>
<protein>
    <submittedName>
        <fullName evidence="2">Uncharacterized protein</fullName>
    </submittedName>
</protein>
<feature type="compositionally biased region" description="Pro residues" evidence="1">
    <location>
        <begin position="120"/>
        <end position="132"/>
    </location>
</feature>
<comment type="caution">
    <text evidence="2">The sequence shown here is derived from an EMBL/GenBank/DDBJ whole genome shotgun (WGS) entry which is preliminary data.</text>
</comment>
<accession>A0A4R7B3U5</accession>
<proteinExistence type="predicted"/>
<organism evidence="2 3">
    <name type="scientific">Paludibacterium purpuratum</name>
    <dbReference type="NCBI Taxonomy" id="1144873"/>
    <lineage>
        <taxon>Bacteria</taxon>
        <taxon>Pseudomonadati</taxon>
        <taxon>Pseudomonadota</taxon>
        <taxon>Betaproteobacteria</taxon>
        <taxon>Neisseriales</taxon>
        <taxon>Chromobacteriaceae</taxon>
        <taxon>Paludibacterium</taxon>
    </lineage>
</organism>
<dbReference type="RefSeq" id="WP_133681972.1">
    <property type="nucleotide sequence ID" value="NZ_SNZP01000010.1"/>
</dbReference>
<dbReference type="EMBL" id="SNZP01000010">
    <property type="protein sequence ID" value="TDR76703.1"/>
    <property type="molecule type" value="Genomic_DNA"/>
</dbReference>
<feature type="region of interest" description="Disordered" evidence="1">
    <location>
        <begin position="95"/>
        <end position="132"/>
    </location>
</feature>
<dbReference type="AlphaFoldDB" id="A0A4R7B3U5"/>
<dbReference type="Proteomes" id="UP000295611">
    <property type="component" value="Unassembled WGS sequence"/>
</dbReference>
<evidence type="ECO:0000313" key="3">
    <source>
        <dbReference type="Proteomes" id="UP000295611"/>
    </source>
</evidence>
<name>A0A4R7B3U5_9NEIS</name>
<evidence type="ECO:0000256" key="1">
    <source>
        <dbReference type="SAM" id="MobiDB-lite"/>
    </source>
</evidence>
<keyword evidence="3" id="KW-1185">Reference proteome</keyword>
<gene>
    <name evidence="2" type="ORF">DFP86_110131</name>
</gene>